<keyword evidence="4" id="KW-0378">Hydrolase</keyword>
<dbReference type="InterPro" id="IPR050248">
    <property type="entry name" value="Polysacc_deacetylase_ArnD"/>
</dbReference>
<feature type="domain" description="NodB homology" evidence="3">
    <location>
        <begin position="126"/>
        <end position="310"/>
    </location>
</feature>
<evidence type="ECO:0000259" key="3">
    <source>
        <dbReference type="PROSITE" id="PS51677"/>
    </source>
</evidence>
<evidence type="ECO:0000313" key="4">
    <source>
        <dbReference type="EMBL" id="MDN4526763.1"/>
    </source>
</evidence>
<organism evidence="4 5">
    <name type="scientific">Fictibacillus fluitans</name>
    <dbReference type="NCBI Taxonomy" id="3058422"/>
    <lineage>
        <taxon>Bacteria</taxon>
        <taxon>Bacillati</taxon>
        <taxon>Bacillota</taxon>
        <taxon>Bacilli</taxon>
        <taxon>Bacillales</taxon>
        <taxon>Fictibacillaceae</taxon>
        <taxon>Fictibacillus</taxon>
    </lineage>
</organism>
<reference evidence="4" key="1">
    <citation type="submission" date="2023-07" db="EMBL/GenBank/DDBJ databases">
        <title>Fictibacillus sp. isolated from freshwater pond.</title>
        <authorList>
            <person name="Kirdat K."/>
            <person name="Bhat A."/>
            <person name="Mourya A."/>
            <person name="Yadav A."/>
        </authorList>
    </citation>
    <scope>NUCLEOTIDE SEQUENCE</scope>
    <source>
        <strain evidence="4">NE201</strain>
    </source>
</reference>
<evidence type="ECO:0000256" key="1">
    <source>
        <dbReference type="SAM" id="MobiDB-lite"/>
    </source>
</evidence>
<keyword evidence="2" id="KW-1133">Transmembrane helix</keyword>
<dbReference type="EC" id="3.-.-.-" evidence="4"/>
<dbReference type="RefSeq" id="WP_301167780.1">
    <property type="nucleotide sequence ID" value="NZ_JAUHTR010000014.1"/>
</dbReference>
<keyword evidence="5" id="KW-1185">Reference proteome</keyword>
<dbReference type="PROSITE" id="PS51677">
    <property type="entry name" value="NODB"/>
    <property type="match status" value="1"/>
</dbReference>
<dbReference type="PANTHER" id="PTHR10587">
    <property type="entry name" value="GLYCOSYL TRANSFERASE-RELATED"/>
    <property type="match status" value="1"/>
</dbReference>
<dbReference type="GO" id="GO:0016787">
    <property type="term" value="F:hydrolase activity"/>
    <property type="evidence" value="ECO:0007669"/>
    <property type="project" value="UniProtKB-KW"/>
</dbReference>
<feature type="region of interest" description="Disordered" evidence="1">
    <location>
        <begin position="41"/>
        <end position="117"/>
    </location>
</feature>
<gene>
    <name evidence="4" type="ORF">QYB97_19940</name>
</gene>
<dbReference type="CDD" id="cd10944">
    <property type="entry name" value="CE4_SmPgdA_like"/>
    <property type="match status" value="1"/>
</dbReference>
<dbReference type="Pfam" id="PF01522">
    <property type="entry name" value="Polysacc_deac_1"/>
    <property type="match status" value="1"/>
</dbReference>
<name>A0ABT8I194_9BACL</name>
<comment type="caution">
    <text evidence="4">The sequence shown here is derived from an EMBL/GenBank/DDBJ whole genome shotgun (WGS) entry which is preliminary data.</text>
</comment>
<evidence type="ECO:0000256" key="2">
    <source>
        <dbReference type="SAM" id="Phobius"/>
    </source>
</evidence>
<feature type="compositionally biased region" description="Basic and acidic residues" evidence="1">
    <location>
        <begin position="44"/>
        <end position="88"/>
    </location>
</feature>
<dbReference type="Gene3D" id="3.20.20.370">
    <property type="entry name" value="Glycoside hydrolase/deacetylase"/>
    <property type="match status" value="1"/>
</dbReference>
<keyword evidence="2" id="KW-0472">Membrane</keyword>
<protein>
    <submittedName>
        <fullName evidence="4">Polysaccharide deacetylase family protein</fullName>
        <ecNumber evidence="4">3.-.-.-</ecNumber>
    </submittedName>
</protein>
<evidence type="ECO:0000313" key="5">
    <source>
        <dbReference type="Proteomes" id="UP001172721"/>
    </source>
</evidence>
<dbReference type="InterPro" id="IPR002509">
    <property type="entry name" value="NODB_dom"/>
</dbReference>
<sequence length="328" mass="37373">MKGYIGEARKHAGKREAAILLVLAVIGLVFIFGTWHANKTKATTSEEKHYTEKIKNEKYEPKVKGARASKEAHQQGKKAQQKEHEKKVSSNNSTGKAPEKEKNAKEKAVGATAVHTKPATAKYQPKTVFLTFDDGPSRTSDGIMDVLNKYQVKATFFMLEPNMLRFQDQVKRMDREGHSLGLHGVSHDAKKIYRSKETVVQEMDQANRALQKITGKRTALIRTPYGSAPYMKPEYQRAVKEKGYELWDWTIDSMDWSYRSPQYVANSISQLKKMGSRSEPIVILMHERQETLESLPRLLDYLKSNGYTMKRIEKTMKPVTFRVSKAAS</sequence>
<proteinExistence type="predicted"/>
<dbReference type="EMBL" id="JAUHTR010000014">
    <property type="protein sequence ID" value="MDN4526763.1"/>
    <property type="molecule type" value="Genomic_DNA"/>
</dbReference>
<keyword evidence="2" id="KW-0812">Transmembrane</keyword>
<dbReference type="SUPFAM" id="SSF88713">
    <property type="entry name" value="Glycoside hydrolase/deacetylase"/>
    <property type="match status" value="1"/>
</dbReference>
<accession>A0ABT8I194</accession>
<dbReference type="Proteomes" id="UP001172721">
    <property type="component" value="Unassembled WGS sequence"/>
</dbReference>
<dbReference type="InterPro" id="IPR011330">
    <property type="entry name" value="Glyco_hydro/deAcase_b/a-brl"/>
</dbReference>
<feature type="compositionally biased region" description="Basic and acidic residues" evidence="1">
    <location>
        <begin position="97"/>
        <end position="108"/>
    </location>
</feature>
<dbReference type="PANTHER" id="PTHR10587:SF125">
    <property type="entry name" value="POLYSACCHARIDE DEACETYLASE YHEN-RELATED"/>
    <property type="match status" value="1"/>
</dbReference>
<feature type="transmembrane region" description="Helical" evidence="2">
    <location>
        <begin position="17"/>
        <end position="35"/>
    </location>
</feature>